<dbReference type="InterPro" id="IPR033480">
    <property type="entry name" value="sCache_2"/>
</dbReference>
<dbReference type="OrthoDB" id="9806477at2"/>
<proteinExistence type="inferred from homology"/>
<dbReference type="InterPro" id="IPR004090">
    <property type="entry name" value="Chemotax_Me-accpt_rcpt"/>
</dbReference>
<accession>A0A261S5Y1</accession>
<comment type="similarity">
    <text evidence="7">Belongs to the methyl-accepting chemotaxis (MCP) protein family.</text>
</comment>
<evidence type="ECO:0000256" key="2">
    <source>
        <dbReference type="ARBA" id="ARBA00022475"/>
    </source>
</evidence>
<dbReference type="Pfam" id="PF00015">
    <property type="entry name" value="MCPsignal"/>
    <property type="match status" value="1"/>
</dbReference>
<dbReference type="Gene3D" id="1.10.287.950">
    <property type="entry name" value="Methyl-accepting chemotaxis protein"/>
    <property type="match status" value="1"/>
</dbReference>
<evidence type="ECO:0000256" key="6">
    <source>
        <dbReference type="ARBA" id="ARBA00023136"/>
    </source>
</evidence>
<dbReference type="CDD" id="cd11386">
    <property type="entry name" value="MCP_signal"/>
    <property type="match status" value="1"/>
</dbReference>
<evidence type="ECO:0000259" key="11">
    <source>
        <dbReference type="PROSITE" id="PS50111"/>
    </source>
</evidence>
<dbReference type="PROSITE" id="PS50111">
    <property type="entry name" value="CHEMOTAXIS_TRANSDUC_2"/>
    <property type="match status" value="1"/>
</dbReference>
<comment type="subcellular location">
    <subcellularLocation>
        <location evidence="1">Cell membrane</location>
        <topology evidence="1">Multi-pass membrane protein</topology>
    </subcellularLocation>
</comment>
<evidence type="ECO:0000256" key="7">
    <source>
        <dbReference type="ARBA" id="ARBA00029447"/>
    </source>
</evidence>
<keyword evidence="9" id="KW-0175">Coiled coil</keyword>
<keyword evidence="6 10" id="KW-0472">Membrane</keyword>
<dbReference type="GO" id="GO:0007165">
    <property type="term" value="P:signal transduction"/>
    <property type="evidence" value="ECO:0007669"/>
    <property type="project" value="UniProtKB-KW"/>
</dbReference>
<feature type="coiled-coil region" evidence="9">
    <location>
        <begin position="471"/>
        <end position="509"/>
    </location>
</feature>
<dbReference type="AlphaFoldDB" id="A0A261S5Y1"/>
<evidence type="ECO:0000256" key="3">
    <source>
        <dbReference type="ARBA" id="ARBA00022481"/>
    </source>
</evidence>
<feature type="transmembrane region" description="Helical" evidence="10">
    <location>
        <begin position="12"/>
        <end position="30"/>
    </location>
</feature>
<dbReference type="GO" id="GO:0005886">
    <property type="term" value="C:plasma membrane"/>
    <property type="evidence" value="ECO:0007669"/>
    <property type="project" value="UniProtKB-SubCell"/>
</dbReference>
<dbReference type="EMBL" id="NEVL01000004">
    <property type="protein sequence ID" value="OZI32769.1"/>
    <property type="molecule type" value="Genomic_DNA"/>
</dbReference>
<dbReference type="RefSeq" id="WP_094827765.1">
    <property type="nucleotide sequence ID" value="NZ_NEVL01000004.1"/>
</dbReference>
<evidence type="ECO:0000256" key="8">
    <source>
        <dbReference type="PROSITE-ProRule" id="PRU00284"/>
    </source>
</evidence>
<dbReference type="PRINTS" id="PR00260">
    <property type="entry name" value="CHEMTRNSDUCR"/>
</dbReference>
<dbReference type="PANTHER" id="PTHR43531">
    <property type="entry name" value="PROTEIN ICFG"/>
    <property type="match status" value="1"/>
</dbReference>
<evidence type="ECO:0000313" key="13">
    <source>
        <dbReference type="Proteomes" id="UP000217005"/>
    </source>
</evidence>
<feature type="domain" description="Methyl-accepting transducer" evidence="11">
    <location>
        <begin position="271"/>
        <end position="500"/>
    </location>
</feature>
<reference evidence="12 13" key="1">
    <citation type="submission" date="2017-05" db="EMBL/GenBank/DDBJ databases">
        <title>Complete and WGS of Bordetella genogroups.</title>
        <authorList>
            <person name="Spilker T."/>
            <person name="LiPuma J."/>
        </authorList>
    </citation>
    <scope>NUCLEOTIDE SEQUENCE [LARGE SCALE GENOMIC DNA]</scope>
    <source>
        <strain evidence="12 13">AU17610</strain>
    </source>
</reference>
<dbReference type="InterPro" id="IPR004089">
    <property type="entry name" value="MCPsignal_dom"/>
</dbReference>
<gene>
    <name evidence="12" type="ORF">CEG14_17875</name>
</gene>
<keyword evidence="2" id="KW-1003">Cell membrane</keyword>
<keyword evidence="4 10" id="KW-0812">Transmembrane</keyword>
<dbReference type="GO" id="GO:0004888">
    <property type="term" value="F:transmembrane signaling receptor activity"/>
    <property type="evidence" value="ECO:0007669"/>
    <property type="project" value="InterPro"/>
</dbReference>
<feature type="transmembrane region" description="Helical" evidence="10">
    <location>
        <begin position="192"/>
        <end position="210"/>
    </location>
</feature>
<dbReference type="FunFam" id="1.10.287.950:FF:000001">
    <property type="entry name" value="Methyl-accepting chemotaxis sensory transducer"/>
    <property type="match status" value="1"/>
</dbReference>
<dbReference type="GO" id="GO:0006935">
    <property type="term" value="P:chemotaxis"/>
    <property type="evidence" value="ECO:0007669"/>
    <property type="project" value="InterPro"/>
</dbReference>
<dbReference type="SMART" id="SM01049">
    <property type="entry name" value="Cache_2"/>
    <property type="match status" value="1"/>
</dbReference>
<dbReference type="SUPFAM" id="SSF58104">
    <property type="entry name" value="Methyl-accepting chemotaxis protein (MCP) signaling domain"/>
    <property type="match status" value="1"/>
</dbReference>
<name>A0A261S5Y1_9BORD</name>
<evidence type="ECO:0000256" key="10">
    <source>
        <dbReference type="SAM" id="Phobius"/>
    </source>
</evidence>
<evidence type="ECO:0000256" key="4">
    <source>
        <dbReference type="ARBA" id="ARBA00022692"/>
    </source>
</evidence>
<evidence type="ECO:0000313" key="12">
    <source>
        <dbReference type="EMBL" id="OZI32769.1"/>
    </source>
</evidence>
<organism evidence="12 13">
    <name type="scientific">Bordetella genomosp. 1</name>
    <dbReference type="NCBI Taxonomy" id="1395607"/>
    <lineage>
        <taxon>Bacteria</taxon>
        <taxon>Pseudomonadati</taxon>
        <taxon>Pseudomonadota</taxon>
        <taxon>Betaproteobacteria</taxon>
        <taxon>Burkholderiales</taxon>
        <taxon>Alcaligenaceae</taxon>
        <taxon>Bordetella</taxon>
    </lineage>
</organism>
<protein>
    <submittedName>
        <fullName evidence="12">Chemotaxis protein</fullName>
    </submittedName>
</protein>
<dbReference type="SMART" id="SM00283">
    <property type="entry name" value="MA"/>
    <property type="match status" value="1"/>
</dbReference>
<dbReference type="InterPro" id="IPR051310">
    <property type="entry name" value="MCP_chemotaxis"/>
</dbReference>
<keyword evidence="8" id="KW-0807">Transducer</keyword>
<evidence type="ECO:0000256" key="5">
    <source>
        <dbReference type="ARBA" id="ARBA00022989"/>
    </source>
</evidence>
<evidence type="ECO:0000256" key="9">
    <source>
        <dbReference type="SAM" id="Coils"/>
    </source>
</evidence>
<sequence>MPRLTLRQKLWIPLAMAWLGLLAVTVFNAYQARSLQMGERRQDLSNLAEAAHSLIVESMKQVEQGKLTQAQGRQQAIERVASLRYGSDGYVTLTDAQSNIVVHPINASLNGKNMSSFRDAKGGALYGDIARAGSSTAGNGYIEYWWPRPGAKEASPKLGYVQRYKPFEWDIIVGTYMDDIEATFQRSLLESIGLLVVLGVAISFIGALVVRSIHRSVGGEPDTAAQIAGRIAAGDLTTQVTLREGDRESVMAAIAHMRDRLADTVGQIQSAAGSIDSAAREISAGNTDLSSRTEQQAASLEETASSMEELTSTVRQNADNARQASELASQASTVAGQGGEVVNQVVEKMRGITASSRKIGDIIGVIDGIAFQTNILALNAAVEAARAGEQGRGFAVVAGEVRSLAQRSASAAREIKDLIGESVGQVESGSALVEQAGATIEEVVQAVHRVTGIMSEIAQASSEQTRGLEEVNRAVSQMDDVTQQNAALVEQAAAAAASLEDQAQHLQRAVAIFRLGHVQAVSAVPAGRAQLGWDPQAA</sequence>
<keyword evidence="3" id="KW-0488">Methylation</keyword>
<keyword evidence="5 10" id="KW-1133">Transmembrane helix</keyword>
<comment type="caution">
    <text evidence="12">The sequence shown here is derived from an EMBL/GenBank/DDBJ whole genome shotgun (WGS) entry which is preliminary data.</text>
</comment>
<evidence type="ECO:0000256" key="1">
    <source>
        <dbReference type="ARBA" id="ARBA00004651"/>
    </source>
</evidence>
<dbReference type="Proteomes" id="UP000217005">
    <property type="component" value="Unassembled WGS sequence"/>
</dbReference>
<dbReference type="Gene3D" id="3.30.450.20">
    <property type="entry name" value="PAS domain"/>
    <property type="match status" value="1"/>
</dbReference>
<dbReference type="PANTHER" id="PTHR43531:SF14">
    <property type="entry name" value="METHYL-ACCEPTING CHEMOTAXIS PROTEIN I-RELATED"/>
    <property type="match status" value="1"/>
</dbReference>
<dbReference type="Pfam" id="PF17200">
    <property type="entry name" value="sCache_2"/>
    <property type="match status" value="1"/>
</dbReference>